<evidence type="ECO:0000313" key="1">
    <source>
        <dbReference type="EMBL" id="MCQ4924456.1"/>
    </source>
</evidence>
<keyword evidence="2" id="KW-1185">Reference proteome</keyword>
<name>A0ABT1SDA1_9FIRM</name>
<protein>
    <recommendedName>
        <fullName evidence="3">Spo0E like sporulation regulatory protein</fullName>
    </recommendedName>
</protein>
<dbReference type="Proteomes" id="UP001524478">
    <property type="component" value="Unassembled WGS sequence"/>
</dbReference>
<gene>
    <name evidence="1" type="ORF">NE686_15250</name>
</gene>
<organism evidence="1 2">
    <name type="scientific">Tissierella carlieri</name>
    <dbReference type="NCBI Taxonomy" id="689904"/>
    <lineage>
        <taxon>Bacteria</taxon>
        <taxon>Bacillati</taxon>
        <taxon>Bacillota</taxon>
        <taxon>Tissierellia</taxon>
        <taxon>Tissierellales</taxon>
        <taxon>Tissierellaceae</taxon>
        <taxon>Tissierella</taxon>
    </lineage>
</organism>
<evidence type="ECO:0000313" key="2">
    <source>
        <dbReference type="Proteomes" id="UP001524478"/>
    </source>
</evidence>
<proteinExistence type="predicted"/>
<comment type="caution">
    <text evidence="1">The sequence shown here is derived from an EMBL/GenBank/DDBJ whole genome shotgun (WGS) entry which is preliminary data.</text>
</comment>
<dbReference type="RefSeq" id="WP_256312204.1">
    <property type="nucleotide sequence ID" value="NZ_JANGAC010000013.1"/>
</dbReference>
<evidence type="ECO:0008006" key="3">
    <source>
        <dbReference type="Google" id="ProtNLM"/>
    </source>
</evidence>
<accession>A0ABT1SDA1</accession>
<reference evidence="1 2" key="1">
    <citation type="submission" date="2022-06" db="EMBL/GenBank/DDBJ databases">
        <title>Isolation of gut microbiota from human fecal samples.</title>
        <authorList>
            <person name="Pamer E.G."/>
            <person name="Barat B."/>
            <person name="Waligurski E."/>
            <person name="Medina S."/>
            <person name="Paddock L."/>
            <person name="Mostad J."/>
        </authorList>
    </citation>
    <scope>NUCLEOTIDE SEQUENCE [LARGE SCALE GENOMIC DNA]</scope>
    <source>
        <strain evidence="1 2">DFI.7.95</strain>
    </source>
</reference>
<dbReference type="EMBL" id="JANGAC010000013">
    <property type="protein sequence ID" value="MCQ4924456.1"/>
    <property type="molecule type" value="Genomic_DNA"/>
</dbReference>
<sequence length="55" mass="6482">MLIKLESELITLCEEVMDILYELREQSLISEEEFNAHSKQKLKFIQEATNVVILQ</sequence>